<dbReference type="EMBL" id="RXIC02000022">
    <property type="protein sequence ID" value="KAB1216887.1"/>
    <property type="molecule type" value="Genomic_DNA"/>
</dbReference>
<evidence type="ECO:0000313" key="2">
    <source>
        <dbReference type="EMBL" id="KAB1216887.1"/>
    </source>
</evidence>
<keyword evidence="3" id="KW-1185">Reference proteome</keyword>
<comment type="caution">
    <text evidence="2">The sequence shown here is derived from an EMBL/GenBank/DDBJ whole genome shotgun (WGS) entry which is preliminary data.</text>
</comment>
<proteinExistence type="predicted"/>
<dbReference type="Pfam" id="PF03087">
    <property type="entry name" value="BPS1"/>
    <property type="match status" value="1"/>
</dbReference>
<organism evidence="2 3">
    <name type="scientific">Morella rubra</name>
    <name type="common">Chinese bayberry</name>
    <dbReference type="NCBI Taxonomy" id="262757"/>
    <lineage>
        <taxon>Eukaryota</taxon>
        <taxon>Viridiplantae</taxon>
        <taxon>Streptophyta</taxon>
        <taxon>Embryophyta</taxon>
        <taxon>Tracheophyta</taxon>
        <taxon>Spermatophyta</taxon>
        <taxon>Magnoliopsida</taxon>
        <taxon>eudicotyledons</taxon>
        <taxon>Gunneridae</taxon>
        <taxon>Pentapetalae</taxon>
        <taxon>rosids</taxon>
        <taxon>fabids</taxon>
        <taxon>Fagales</taxon>
        <taxon>Myricaceae</taxon>
        <taxon>Morella</taxon>
    </lineage>
</organism>
<evidence type="ECO:0000256" key="1">
    <source>
        <dbReference type="SAM" id="MobiDB-lite"/>
    </source>
</evidence>
<dbReference type="PANTHER" id="PTHR33070">
    <property type="entry name" value="OS06G0725500 PROTEIN"/>
    <property type="match status" value="1"/>
</dbReference>
<protein>
    <submittedName>
        <fullName evidence="2">Uncharacterized protein</fullName>
    </submittedName>
</protein>
<gene>
    <name evidence="2" type="ORF">CJ030_MR4G014273</name>
</gene>
<reference evidence="2 3" key="1">
    <citation type="journal article" date="2019" name="Plant Biotechnol. J.">
        <title>The red bayberry genome and genetic basis of sex determination.</title>
        <authorList>
            <person name="Jia H.M."/>
            <person name="Jia H.J."/>
            <person name="Cai Q.L."/>
            <person name="Wang Y."/>
            <person name="Zhao H.B."/>
            <person name="Yang W.F."/>
            <person name="Wang G.Y."/>
            <person name="Li Y.H."/>
            <person name="Zhan D.L."/>
            <person name="Shen Y.T."/>
            <person name="Niu Q.F."/>
            <person name="Chang L."/>
            <person name="Qiu J."/>
            <person name="Zhao L."/>
            <person name="Xie H.B."/>
            <person name="Fu W.Y."/>
            <person name="Jin J."/>
            <person name="Li X.W."/>
            <person name="Jiao Y."/>
            <person name="Zhou C.C."/>
            <person name="Tu T."/>
            <person name="Chai C.Y."/>
            <person name="Gao J.L."/>
            <person name="Fan L.J."/>
            <person name="van de Weg E."/>
            <person name="Wang J.Y."/>
            <person name="Gao Z.S."/>
        </authorList>
    </citation>
    <scope>NUCLEOTIDE SEQUENCE [LARGE SCALE GENOMIC DNA]</scope>
    <source>
        <tissue evidence="2">Leaves</tissue>
    </source>
</reference>
<feature type="region of interest" description="Disordered" evidence="1">
    <location>
        <begin position="1"/>
        <end position="23"/>
    </location>
</feature>
<dbReference type="OrthoDB" id="1701699at2759"/>
<dbReference type="GO" id="GO:0048364">
    <property type="term" value="P:root development"/>
    <property type="evidence" value="ECO:0007669"/>
    <property type="project" value="InterPro"/>
</dbReference>
<dbReference type="Proteomes" id="UP000516437">
    <property type="component" value="Chromosome 4"/>
</dbReference>
<dbReference type="AlphaFoldDB" id="A0A6A1VYC4"/>
<dbReference type="GO" id="GO:0048367">
    <property type="term" value="P:shoot system development"/>
    <property type="evidence" value="ECO:0007669"/>
    <property type="project" value="InterPro"/>
</dbReference>
<name>A0A6A1VYC4_9ROSI</name>
<dbReference type="PANTHER" id="PTHR33070:SF129">
    <property type="entry name" value="DUF241 DOMAIN PROTEIN"/>
    <property type="match status" value="1"/>
</dbReference>
<accession>A0A6A1VYC4</accession>
<sequence>MAASPFNPKSHHHARSNSFPTRTHPLISEFNEQLSRLRDSEEPSSSSASISKNLNGLQDLHECVDKLLLLPFSQAVAREQQEKWFNELLDGSLRLLDVCNVARDALLQTKERILEFQSTLRRRRGSRMELAKEVEKYLTCRKVVKKAMQKASKRMQSNFKEKNNDSLPIVTMLNEVETTTIWPLNPY</sequence>
<dbReference type="InterPro" id="IPR004320">
    <property type="entry name" value="BPS1_pln"/>
</dbReference>
<evidence type="ECO:0000313" key="3">
    <source>
        <dbReference type="Proteomes" id="UP000516437"/>
    </source>
</evidence>